<protein>
    <submittedName>
        <fullName evidence="2">Uncharacterized protein</fullName>
    </submittedName>
</protein>
<dbReference type="AlphaFoldDB" id="C4JZ52"/>
<dbReference type="EMBL" id="CH476619">
    <property type="protein sequence ID" value="EEP82588.1"/>
    <property type="molecule type" value="Genomic_DNA"/>
</dbReference>
<dbReference type="Proteomes" id="UP000002058">
    <property type="component" value="Unassembled WGS sequence"/>
</dbReference>
<sequence>MSQPQEYWLPGYGLSRHIVLSKMQYFLGPTASVRPYSYQGREGYLVTGAPLTRGQIDDLKKMSQVYEQEASLRMTQVSGLTTHEKSECKGTEPYINQPVYVGRRDNRERDRVRDSKPYPIDRYPRTKRSW</sequence>
<proteinExistence type="predicted"/>
<gene>
    <name evidence="2" type="ORF">UREG_07453</name>
</gene>
<reference evidence="3" key="1">
    <citation type="journal article" date="2009" name="Genome Res.">
        <title>Comparative genomic analyses of the human fungal pathogens Coccidioides and their relatives.</title>
        <authorList>
            <person name="Sharpton T.J."/>
            <person name="Stajich J.E."/>
            <person name="Rounsley S.D."/>
            <person name="Gardner M.J."/>
            <person name="Wortman J.R."/>
            <person name="Jordar V.S."/>
            <person name="Maiti R."/>
            <person name="Kodira C.D."/>
            <person name="Neafsey D.E."/>
            <person name="Zeng Q."/>
            <person name="Hung C.-Y."/>
            <person name="McMahan C."/>
            <person name="Muszewska A."/>
            <person name="Grynberg M."/>
            <person name="Mandel M.A."/>
            <person name="Kellner E.M."/>
            <person name="Barker B.M."/>
            <person name="Galgiani J.N."/>
            <person name="Orbach M.J."/>
            <person name="Kirkland T.N."/>
            <person name="Cole G.T."/>
            <person name="Henn M.R."/>
            <person name="Birren B.W."/>
            <person name="Taylor J.W."/>
        </authorList>
    </citation>
    <scope>NUCLEOTIDE SEQUENCE [LARGE SCALE GENOMIC DNA]</scope>
    <source>
        <strain evidence="3">UAMH 1704</strain>
    </source>
</reference>
<name>C4JZ52_UNCRE</name>
<dbReference type="VEuPathDB" id="FungiDB:UREG_07453"/>
<dbReference type="PANTHER" id="PTHR39609">
    <property type="entry name" value="RFEG-RELATED"/>
    <property type="match status" value="1"/>
</dbReference>
<dbReference type="GeneID" id="8444271"/>
<dbReference type="KEGG" id="ure:UREG_07453"/>
<dbReference type="PANTHER" id="PTHR39609:SF2">
    <property type="entry name" value="TRANSCRIPTION FACTOR RFEG"/>
    <property type="match status" value="1"/>
</dbReference>
<dbReference type="OMA" id="QVQQYWL"/>
<dbReference type="InParanoid" id="C4JZ52"/>
<dbReference type="STRING" id="336963.C4JZ52"/>
<keyword evidence="3" id="KW-1185">Reference proteome</keyword>
<organism evidence="2 3">
    <name type="scientific">Uncinocarpus reesii (strain UAMH 1704)</name>
    <dbReference type="NCBI Taxonomy" id="336963"/>
    <lineage>
        <taxon>Eukaryota</taxon>
        <taxon>Fungi</taxon>
        <taxon>Dikarya</taxon>
        <taxon>Ascomycota</taxon>
        <taxon>Pezizomycotina</taxon>
        <taxon>Eurotiomycetes</taxon>
        <taxon>Eurotiomycetidae</taxon>
        <taxon>Onygenales</taxon>
        <taxon>Onygenaceae</taxon>
        <taxon>Uncinocarpus</taxon>
    </lineage>
</organism>
<dbReference type="eggNOG" id="ENOG502SE6U">
    <property type="taxonomic scope" value="Eukaryota"/>
</dbReference>
<evidence type="ECO:0000256" key="1">
    <source>
        <dbReference type="SAM" id="MobiDB-lite"/>
    </source>
</evidence>
<evidence type="ECO:0000313" key="3">
    <source>
        <dbReference type="Proteomes" id="UP000002058"/>
    </source>
</evidence>
<feature type="region of interest" description="Disordered" evidence="1">
    <location>
        <begin position="76"/>
        <end position="130"/>
    </location>
</feature>
<dbReference type="OrthoDB" id="3827557at2759"/>
<dbReference type="RefSeq" id="XP_002582680.1">
    <property type="nucleotide sequence ID" value="XM_002582634.1"/>
</dbReference>
<dbReference type="HOGENOM" id="CLU_126642_1_0_1"/>
<feature type="compositionally biased region" description="Basic and acidic residues" evidence="1">
    <location>
        <begin position="102"/>
        <end position="116"/>
    </location>
</feature>
<evidence type="ECO:0000313" key="2">
    <source>
        <dbReference type="EMBL" id="EEP82588.1"/>
    </source>
</evidence>
<accession>C4JZ52</accession>